<keyword evidence="3" id="KW-1185">Reference proteome</keyword>
<evidence type="ECO:0000313" key="3">
    <source>
        <dbReference type="Proteomes" id="UP000551758"/>
    </source>
</evidence>
<name>A0A7J7E926_DICBM</name>
<evidence type="ECO:0000313" key="2">
    <source>
        <dbReference type="EMBL" id="KAF5912305.1"/>
    </source>
</evidence>
<accession>A0A7J7E926</accession>
<feature type="compositionally biased region" description="Low complexity" evidence="1">
    <location>
        <begin position="90"/>
        <end position="106"/>
    </location>
</feature>
<feature type="compositionally biased region" description="Basic and acidic residues" evidence="1">
    <location>
        <begin position="107"/>
        <end position="123"/>
    </location>
</feature>
<feature type="region of interest" description="Disordered" evidence="1">
    <location>
        <begin position="83"/>
        <end position="123"/>
    </location>
</feature>
<reference evidence="2 3" key="1">
    <citation type="journal article" date="2020" name="Mol. Biol. Evol.">
        <title>Interspecific Gene Flow and the Evolution of Specialization in Black and White Rhinoceros.</title>
        <authorList>
            <person name="Moodley Y."/>
            <person name="Westbury M.V."/>
            <person name="Russo I.M."/>
            <person name="Gopalakrishnan S."/>
            <person name="Rakotoarivelo A."/>
            <person name="Olsen R.A."/>
            <person name="Prost S."/>
            <person name="Tunstall T."/>
            <person name="Ryder O.A."/>
            <person name="Dalen L."/>
            <person name="Bruford M.W."/>
        </authorList>
    </citation>
    <scope>NUCLEOTIDE SEQUENCE [LARGE SCALE GENOMIC DNA]</scope>
    <source>
        <strain evidence="2">SBR-YM</strain>
        <tissue evidence="2">Skin</tissue>
    </source>
</reference>
<proteinExistence type="predicted"/>
<sequence>MLLPVPLSTTPRCGVSKPVNLVAEVAYCPRDPLSLSTPHHLVLFSLLLPPRYANLYYKPSHGIVCFWGQALAKGHTGSLTAVGAGGPAPAGGAAPEGGSTSSSTAAQEKKGEAKKEESEKSNDDMGFVFRMRFSRQTLHQSTAHRRICCCTLRPAEQQQSGPQKAGLAPSSGHTAEH</sequence>
<organism evidence="2 3">
    <name type="scientific">Diceros bicornis minor</name>
    <name type="common">South-central black rhinoceros</name>
    <dbReference type="NCBI Taxonomy" id="77932"/>
    <lineage>
        <taxon>Eukaryota</taxon>
        <taxon>Metazoa</taxon>
        <taxon>Chordata</taxon>
        <taxon>Craniata</taxon>
        <taxon>Vertebrata</taxon>
        <taxon>Euteleostomi</taxon>
        <taxon>Mammalia</taxon>
        <taxon>Eutheria</taxon>
        <taxon>Laurasiatheria</taxon>
        <taxon>Perissodactyla</taxon>
        <taxon>Rhinocerotidae</taxon>
        <taxon>Diceros</taxon>
    </lineage>
</organism>
<dbReference type="Proteomes" id="UP000551758">
    <property type="component" value="Unassembled WGS sequence"/>
</dbReference>
<dbReference type="EMBL" id="JACDTQ010003834">
    <property type="protein sequence ID" value="KAF5912305.1"/>
    <property type="molecule type" value="Genomic_DNA"/>
</dbReference>
<gene>
    <name evidence="2" type="ORF">HPG69_019372</name>
</gene>
<comment type="caution">
    <text evidence="2">The sequence shown here is derived from an EMBL/GenBank/DDBJ whole genome shotgun (WGS) entry which is preliminary data.</text>
</comment>
<protein>
    <submittedName>
        <fullName evidence="2">Uncharacterized protein</fullName>
    </submittedName>
</protein>
<feature type="region of interest" description="Disordered" evidence="1">
    <location>
        <begin position="154"/>
        <end position="177"/>
    </location>
</feature>
<evidence type="ECO:0000256" key="1">
    <source>
        <dbReference type="SAM" id="MobiDB-lite"/>
    </source>
</evidence>
<dbReference type="AlphaFoldDB" id="A0A7J7E926"/>